<dbReference type="AlphaFoldDB" id="A0AAD7CM40"/>
<feature type="compositionally biased region" description="Low complexity" evidence="1">
    <location>
        <begin position="124"/>
        <end position="142"/>
    </location>
</feature>
<name>A0AAD7CM40_MYCRO</name>
<sequence>MHQPFHLSLLLEMPFDSGSNFHYFYSNQPHENRTPQRHQEHGFKREASRKPRSCKAGTRSQQKSEGKKRGKDTGGPMEKNSQLNSRLIHPARLDHSRLRQRQRPRAPRQSPAQSEHHAPPNTTRENANRGVNANRAALAPNNRKARVAGRRSNLQARRKASTHDPAPPTRGPAYRRLIVRRLPERATSRRAHADVRDIRITALARVNEHGVHASASTTGNELEKSNTGSTAPENWAVQVRDRVHARTQTASSQNKEQAEHHSSMPASNAIHRAAGSMLRNEGQRVRVKMITEWNRTTCAHRIRLRWISTRRKRQTSRGYTARAGLNPMHKTALYPLLRPSSFCPEMNLTVFLKLAGNRSQQSESEGEKVEVKELMAKWKLIQTRPHPNIRIPPAKKSNGVVNANRHGARTEQRVGCADPRGALPAKLGSRKEVYVGRVSRQVTGT</sequence>
<feature type="compositionally biased region" description="Polar residues" evidence="1">
    <location>
        <begin position="214"/>
        <end position="232"/>
    </location>
</feature>
<accession>A0AAD7CM40</accession>
<evidence type="ECO:0000256" key="1">
    <source>
        <dbReference type="SAM" id="MobiDB-lite"/>
    </source>
</evidence>
<feature type="region of interest" description="Disordered" evidence="1">
    <location>
        <begin position="210"/>
        <end position="265"/>
    </location>
</feature>
<dbReference type="Proteomes" id="UP001221757">
    <property type="component" value="Unassembled WGS sequence"/>
</dbReference>
<keyword evidence="3" id="KW-1185">Reference proteome</keyword>
<gene>
    <name evidence="2" type="ORF">B0H17DRAFT_1147258</name>
</gene>
<feature type="compositionally biased region" description="Polar residues" evidence="1">
    <location>
        <begin position="246"/>
        <end position="255"/>
    </location>
</feature>
<evidence type="ECO:0000313" key="3">
    <source>
        <dbReference type="Proteomes" id="UP001221757"/>
    </source>
</evidence>
<organism evidence="2 3">
    <name type="scientific">Mycena rosella</name>
    <name type="common">Pink bonnet</name>
    <name type="synonym">Agaricus rosellus</name>
    <dbReference type="NCBI Taxonomy" id="1033263"/>
    <lineage>
        <taxon>Eukaryota</taxon>
        <taxon>Fungi</taxon>
        <taxon>Dikarya</taxon>
        <taxon>Basidiomycota</taxon>
        <taxon>Agaricomycotina</taxon>
        <taxon>Agaricomycetes</taxon>
        <taxon>Agaricomycetidae</taxon>
        <taxon>Agaricales</taxon>
        <taxon>Marasmiineae</taxon>
        <taxon>Mycenaceae</taxon>
        <taxon>Mycena</taxon>
    </lineage>
</organism>
<protein>
    <submittedName>
        <fullName evidence="2">Uncharacterized protein</fullName>
    </submittedName>
</protein>
<proteinExistence type="predicted"/>
<evidence type="ECO:0000313" key="2">
    <source>
        <dbReference type="EMBL" id="KAJ7652920.1"/>
    </source>
</evidence>
<feature type="region of interest" description="Disordered" evidence="1">
    <location>
        <begin position="26"/>
        <end position="173"/>
    </location>
</feature>
<comment type="caution">
    <text evidence="2">The sequence shown here is derived from an EMBL/GenBank/DDBJ whole genome shotgun (WGS) entry which is preliminary data.</text>
</comment>
<dbReference type="EMBL" id="JARKIE010000342">
    <property type="protein sequence ID" value="KAJ7652920.1"/>
    <property type="molecule type" value="Genomic_DNA"/>
</dbReference>
<feature type="compositionally biased region" description="Basic and acidic residues" evidence="1">
    <location>
        <begin position="30"/>
        <end position="49"/>
    </location>
</feature>
<reference evidence="2" key="1">
    <citation type="submission" date="2023-03" db="EMBL/GenBank/DDBJ databases">
        <title>Massive genome expansion in bonnet fungi (Mycena s.s.) driven by repeated elements and novel gene families across ecological guilds.</title>
        <authorList>
            <consortium name="Lawrence Berkeley National Laboratory"/>
            <person name="Harder C.B."/>
            <person name="Miyauchi S."/>
            <person name="Viragh M."/>
            <person name="Kuo A."/>
            <person name="Thoen E."/>
            <person name="Andreopoulos B."/>
            <person name="Lu D."/>
            <person name="Skrede I."/>
            <person name="Drula E."/>
            <person name="Henrissat B."/>
            <person name="Morin E."/>
            <person name="Kohler A."/>
            <person name="Barry K."/>
            <person name="LaButti K."/>
            <person name="Morin E."/>
            <person name="Salamov A."/>
            <person name="Lipzen A."/>
            <person name="Mereny Z."/>
            <person name="Hegedus B."/>
            <person name="Baldrian P."/>
            <person name="Stursova M."/>
            <person name="Weitz H."/>
            <person name="Taylor A."/>
            <person name="Grigoriev I.V."/>
            <person name="Nagy L.G."/>
            <person name="Martin F."/>
            <person name="Kauserud H."/>
        </authorList>
    </citation>
    <scope>NUCLEOTIDE SEQUENCE</scope>
    <source>
        <strain evidence="2">CBHHK067</strain>
    </source>
</reference>